<evidence type="ECO:0000313" key="4">
    <source>
        <dbReference type="Proteomes" id="UP000291286"/>
    </source>
</evidence>
<dbReference type="InterPro" id="IPR007936">
    <property type="entry name" value="VapE-like_dom"/>
</dbReference>
<evidence type="ECO:0000259" key="2">
    <source>
        <dbReference type="Pfam" id="PF05272"/>
    </source>
</evidence>
<dbReference type="Pfam" id="PF05272">
    <property type="entry name" value="VapE-like_dom"/>
    <property type="match status" value="1"/>
</dbReference>
<dbReference type="Proteomes" id="UP000291286">
    <property type="component" value="Unassembled WGS sequence"/>
</dbReference>
<sequence>MSKQGKLRVVDGGASPPPDSESWKEQLTFNRDGNVEGTLHNLILIFDNDKRLAKLWWLNDSSNQIELTRDPPWSGGKRTEFIDSDAYELAAWLQHPKNYNAKCSDEAVLKSVIAVARRYRRHPIRDYLHSLVWDGQPRVEAMLVEMFGAADTTYSRRAAQCFAVSAVARILWEDPKQPHVGAQVDFMLVLEGEQGKRKSSSLRAIFGSEWFVETSESPSGKDFYQVIQGAWGVEIGEMDSFSKGDVTSVKTAITRRVDKFRAPYERVPRSYRRECVFAGTTNEHQYLRDPTGGRRFLPVRTDGEARIEAIKAARDQLWAEAVQMFLAGFEWWLLPEDAAEQQAARYVGDSWEGRVERWVDVRSDPGKYPERVPVTTMRPGAAGEEVLTWCTTDEVLVHAIGLDPGKHGKPEQMRVANILKTLGWETARRRWPDGGREPRWFRVGFDVDGWMSESKRKQLEAVDDVPF</sequence>
<feature type="region of interest" description="Disordered" evidence="1">
    <location>
        <begin position="1"/>
        <end position="24"/>
    </location>
</feature>
<protein>
    <submittedName>
        <fullName evidence="3">Virulence factor</fullName>
    </submittedName>
</protein>
<dbReference type="PANTHER" id="PTHR34985">
    <property type="entry name" value="SLR0554 PROTEIN"/>
    <property type="match status" value="1"/>
</dbReference>
<accession>A0A4Q8LFK2</accession>
<evidence type="ECO:0000256" key="1">
    <source>
        <dbReference type="SAM" id="MobiDB-lite"/>
    </source>
</evidence>
<reference evidence="3 4" key="1">
    <citation type="submission" date="2019-02" db="EMBL/GenBank/DDBJ databases">
        <title>WGS of Pseudoxanthomonas species novum from clinical isolates.</title>
        <authorList>
            <person name="Bernier A.-M."/>
            <person name="Bernard K."/>
            <person name="Vachon A."/>
        </authorList>
    </citation>
    <scope>NUCLEOTIDE SEQUENCE [LARGE SCALE GENOMIC DNA]</scope>
    <source>
        <strain evidence="3 4">NML171202</strain>
    </source>
</reference>
<evidence type="ECO:0000313" key="3">
    <source>
        <dbReference type="EMBL" id="TAA27653.1"/>
    </source>
</evidence>
<proteinExistence type="predicted"/>
<dbReference type="AlphaFoldDB" id="A0A4Q8LFK2"/>
<name>A0A4Q8LFK2_9GAMM</name>
<comment type="caution">
    <text evidence="3">The sequence shown here is derived from an EMBL/GenBank/DDBJ whole genome shotgun (WGS) entry which is preliminary data.</text>
</comment>
<feature type="domain" description="Virulence-associated protein E-like" evidence="2">
    <location>
        <begin position="128"/>
        <end position="342"/>
    </location>
</feature>
<organism evidence="3 4">
    <name type="scientific">Pseudoxanthomonas winnipegensis</name>
    <dbReference type="NCBI Taxonomy" id="2480810"/>
    <lineage>
        <taxon>Bacteria</taxon>
        <taxon>Pseudomonadati</taxon>
        <taxon>Pseudomonadota</taxon>
        <taxon>Gammaproteobacteria</taxon>
        <taxon>Lysobacterales</taxon>
        <taxon>Lysobacteraceae</taxon>
        <taxon>Pseudoxanthomonas</taxon>
    </lineage>
</organism>
<dbReference type="PANTHER" id="PTHR34985:SF1">
    <property type="entry name" value="SLR0554 PROTEIN"/>
    <property type="match status" value="1"/>
</dbReference>
<dbReference type="RefSeq" id="WP_130519382.1">
    <property type="nucleotide sequence ID" value="NZ_SHMB01000005.1"/>
</dbReference>
<dbReference type="EMBL" id="SHMB01000005">
    <property type="protein sequence ID" value="TAA27653.1"/>
    <property type="molecule type" value="Genomic_DNA"/>
</dbReference>
<gene>
    <name evidence="3" type="ORF">EA661_12930</name>
</gene>